<dbReference type="EC" id="4.2.1.1" evidence="3 8"/>
<dbReference type="SMART" id="SM01057">
    <property type="entry name" value="Carb_anhydrase"/>
    <property type="match status" value="1"/>
</dbReference>
<name>A0A9N9MV69_9CUCU</name>
<dbReference type="InterPro" id="IPR023561">
    <property type="entry name" value="Carbonic_anhydrase_a-class"/>
</dbReference>
<feature type="domain" description="Alpha-carbonic anhydrase" evidence="9">
    <location>
        <begin position="3"/>
        <end position="265"/>
    </location>
</feature>
<organism evidence="10 11">
    <name type="scientific">Ceutorhynchus assimilis</name>
    <name type="common">cabbage seed weevil</name>
    <dbReference type="NCBI Taxonomy" id="467358"/>
    <lineage>
        <taxon>Eukaryota</taxon>
        <taxon>Metazoa</taxon>
        <taxon>Ecdysozoa</taxon>
        <taxon>Arthropoda</taxon>
        <taxon>Hexapoda</taxon>
        <taxon>Insecta</taxon>
        <taxon>Pterygota</taxon>
        <taxon>Neoptera</taxon>
        <taxon>Endopterygota</taxon>
        <taxon>Coleoptera</taxon>
        <taxon>Polyphaga</taxon>
        <taxon>Cucujiformia</taxon>
        <taxon>Curculionidae</taxon>
        <taxon>Ceutorhynchinae</taxon>
        <taxon>Ceutorhynchus</taxon>
    </lineage>
</organism>
<evidence type="ECO:0000256" key="7">
    <source>
        <dbReference type="ARBA" id="ARBA00048348"/>
    </source>
</evidence>
<protein>
    <recommendedName>
        <fullName evidence="3 8">Carbonic anhydrase</fullName>
        <ecNumber evidence="3 8">4.2.1.1</ecNumber>
    </recommendedName>
</protein>
<evidence type="ECO:0000256" key="5">
    <source>
        <dbReference type="ARBA" id="ARBA00022833"/>
    </source>
</evidence>
<dbReference type="OrthoDB" id="429145at2759"/>
<dbReference type="AlphaFoldDB" id="A0A9N9MV69"/>
<evidence type="ECO:0000256" key="1">
    <source>
        <dbReference type="ARBA" id="ARBA00001947"/>
    </source>
</evidence>
<keyword evidence="11" id="KW-1185">Reference proteome</keyword>
<dbReference type="InterPro" id="IPR036398">
    <property type="entry name" value="CA_dom_sf"/>
</dbReference>
<comment type="similarity">
    <text evidence="2 8">Belongs to the alpha-carbonic anhydrase family.</text>
</comment>
<evidence type="ECO:0000259" key="9">
    <source>
        <dbReference type="PROSITE" id="PS51144"/>
    </source>
</evidence>
<keyword evidence="6 8" id="KW-0456">Lyase</keyword>
<sequence length="266" mass="30058">MTLEWGYNQENGPEKWCQSYPAAAGTRQSPIDIRPVDLKSLNTNAKLTWKYVPENTREVCNPGYGWKVGVDGKGSELNGGPLEGVYVLEQFHCHWGKTNDEGSEHTINGQKFAGELHLVHWNTTKYLSFDEAAKQPDGLAVLGVFLKPGKKHLELEKVVAQLSKIQFRGESAKILQPINPGEFLPENSGYYTYHGSLTTPPCSECVIWIVFKEPVEVSEEQLKEFRSLRCYSNKDSCPCDEFKGFVKSNFRPTLPLGQREVKECRQ</sequence>
<dbReference type="PANTHER" id="PTHR18952">
    <property type="entry name" value="CARBONIC ANHYDRASE"/>
    <property type="match status" value="1"/>
</dbReference>
<dbReference type="EMBL" id="OU892282">
    <property type="protein sequence ID" value="CAG9770632.1"/>
    <property type="molecule type" value="Genomic_DNA"/>
</dbReference>
<dbReference type="Proteomes" id="UP001152799">
    <property type="component" value="Chromosome 6"/>
</dbReference>
<evidence type="ECO:0000256" key="2">
    <source>
        <dbReference type="ARBA" id="ARBA00010718"/>
    </source>
</evidence>
<evidence type="ECO:0000256" key="3">
    <source>
        <dbReference type="ARBA" id="ARBA00012925"/>
    </source>
</evidence>
<proteinExistence type="inferred from homology"/>
<dbReference type="InterPro" id="IPR018338">
    <property type="entry name" value="Carbonic_anhydrase_a-class_CS"/>
</dbReference>
<dbReference type="Pfam" id="PF00194">
    <property type="entry name" value="Carb_anhydrase"/>
    <property type="match status" value="1"/>
</dbReference>
<comment type="function">
    <text evidence="8">Reversible hydration of carbon dioxide.</text>
</comment>
<dbReference type="GO" id="GO:0008270">
    <property type="term" value="F:zinc ion binding"/>
    <property type="evidence" value="ECO:0007669"/>
    <property type="project" value="UniProtKB-UniRule"/>
</dbReference>
<evidence type="ECO:0000256" key="8">
    <source>
        <dbReference type="RuleBase" id="RU367011"/>
    </source>
</evidence>
<dbReference type="GO" id="GO:0005737">
    <property type="term" value="C:cytoplasm"/>
    <property type="evidence" value="ECO:0007669"/>
    <property type="project" value="TreeGrafter"/>
</dbReference>
<dbReference type="PANTHER" id="PTHR18952:SF141">
    <property type="entry name" value="CARBONIC ANHYDRASE"/>
    <property type="match status" value="1"/>
</dbReference>
<evidence type="ECO:0000313" key="11">
    <source>
        <dbReference type="Proteomes" id="UP001152799"/>
    </source>
</evidence>
<dbReference type="PROSITE" id="PS00162">
    <property type="entry name" value="ALPHA_CA_1"/>
    <property type="match status" value="1"/>
</dbReference>
<evidence type="ECO:0000256" key="4">
    <source>
        <dbReference type="ARBA" id="ARBA00022723"/>
    </source>
</evidence>
<gene>
    <name evidence="10" type="ORF">CEUTPL_LOCUS11081</name>
</gene>
<dbReference type="SUPFAM" id="SSF51069">
    <property type="entry name" value="Carbonic anhydrase"/>
    <property type="match status" value="1"/>
</dbReference>
<evidence type="ECO:0000256" key="6">
    <source>
        <dbReference type="ARBA" id="ARBA00023239"/>
    </source>
</evidence>
<dbReference type="Gene3D" id="3.10.200.10">
    <property type="entry name" value="Alpha carbonic anhydrase"/>
    <property type="match status" value="1"/>
</dbReference>
<reference evidence="10" key="1">
    <citation type="submission" date="2022-01" db="EMBL/GenBank/DDBJ databases">
        <authorList>
            <person name="King R."/>
        </authorList>
    </citation>
    <scope>NUCLEOTIDE SEQUENCE</scope>
</reference>
<evidence type="ECO:0000313" key="10">
    <source>
        <dbReference type="EMBL" id="CAG9770632.1"/>
    </source>
</evidence>
<dbReference type="PROSITE" id="PS51144">
    <property type="entry name" value="ALPHA_CA_2"/>
    <property type="match status" value="1"/>
</dbReference>
<comment type="catalytic activity">
    <reaction evidence="7 8">
        <text>hydrogencarbonate + H(+) = CO2 + H2O</text>
        <dbReference type="Rhea" id="RHEA:10748"/>
        <dbReference type="ChEBI" id="CHEBI:15377"/>
        <dbReference type="ChEBI" id="CHEBI:15378"/>
        <dbReference type="ChEBI" id="CHEBI:16526"/>
        <dbReference type="ChEBI" id="CHEBI:17544"/>
        <dbReference type="EC" id="4.2.1.1"/>
    </reaction>
</comment>
<comment type="cofactor">
    <cofactor evidence="1 8">
        <name>Zn(2+)</name>
        <dbReference type="ChEBI" id="CHEBI:29105"/>
    </cofactor>
</comment>
<accession>A0A9N9MV69</accession>
<keyword evidence="5 8" id="KW-0862">Zinc</keyword>
<keyword evidence="4 8" id="KW-0479">Metal-binding</keyword>
<dbReference type="GO" id="GO:0004089">
    <property type="term" value="F:carbonate dehydratase activity"/>
    <property type="evidence" value="ECO:0007669"/>
    <property type="project" value="UniProtKB-UniRule"/>
</dbReference>
<dbReference type="InterPro" id="IPR001148">
    <property type="entry name" value="CA_dom"/>
</dbReference>